<accession>A0A0S2MLW7</accession>
<proteinExistence type="inferred from homology"/>
<keyword evidence="7" id="KW-0694">RNA-binding</keyword>
<evidence type="ECO:0000256" key="1">
    <source>
        <dbReference type="ARBA" id="ARBA00004328"/>
    </source>
</evidence>
<dbReference type="EMBL" id="KT983810">
    <property type="protein sequence ID" value="ALO75692.1"/>
    <property type="molecule type" value="Genomic_DNA"/>
</dbReference>
<reference evidence="10 12" key="2">
    <citation type="journal article" date="2016" name="Genome Announc.">
        <title>Genome Sequences of Two Pseudorabies Virus Strains Isolated in Greece.</title>
        <authorList>
            <person name="Papageorgiou K.V."/>
            <person name="Suarez N.M."/>
            <person name="Wilkie G.S."/>
            <person name="Filioussis G."/>
            <person name="Papaioannou N."/>
            <person name="Nauwynck H.J."/>
            <person name="Davison A.J."/>
            <person name="Kritas S.K."/>
        </authorList>
    </citation>
    <scope>NUCLEOTIDE SEQUENCE</scope>
    <source>
        <strain evidence="10">Hercules</strain>
        <strain evidence="11">Kolchis</strain>
    </source>
</reference>
<keyword evidence="6" id="KW-1132">Decay of host mRNAs by virus</keyword>
<evidence type="ECO:0000256" key="5">
    <source>
        <dbReference type="ARBA" id="ARBA00022581"/>
    </source>
</evidence>
<dbReference type="SUPFAM" id="SSF88723">
    <property type="entry name" value="PIN domain-like"/>
    <property type="match status" value="1"/>
</dbReference>
<gene>
    <name evidence="10" type="primary">UL41</name>
</gene>
<evidence type="ECO:0000256" key="2">
    <source>
        <dbReference type="ARBA" id="ARBA00009669"/>
    </source>
</evidence>
<dbReference type="GO" id="GO:0003723">
    <property type="term" value="F:RNA binding"/>
    <property type="evidence" value="ECO:0007669"/>
    <property type="project" value="UniProtKB-KW"/>
</dbReference>
<evidence type="ECO:0000313" key="10">
    <source>
        <dbReference type="EMBL" id="ALO75692.1"/>
    </source>
</evidence>
<keyword evidence="8" id="KW-1190">Host gene expression shutoff by virus</keyword>
<organism evidence="10">
    <name type="scientific">Suid herpesvirus 1</name>
    <name type="common">SuHV-1</name>
    <name type="synonym">Pseudorabies virus</name>
    <dbReference type="NCBI Taxonomy" id="10345"/>
    <lineage>
        <taxon>Viruses</taxon>
        <taxon>Duplodnaviria</taxon>
        <taxon>Heunggongvirae</taxon>
        <taxon>Peploviricota</taxon>
        <taxon>Herviviricetes</taxon>
        <taxon>Herpesvirales</taxon>
        <taxon>Orthoherpesviridae</taxon>
        <taxon>Alphaherpesvirinae</taxon>
        <taxon>Varicellovirus</taxon>
        <taxon>Varicellovirus suidalpha1</taxon>
    </lineage>
</organism>
<sequence>MGLFGLLKYAHRHRLVRSEAISTPPGVLTPIAIDLWNVMYTLMEKHYQETTEDNATTTARCLLRLLRMLHKRTYFPIFVSDRGIFGNGRIARGAKAIMAAAVRADGDGAADAPPRPRWSTMLHAPRIVHRLCVNLIRHMGYAYVDVSDMEADDVCANLYHTNTVAQVHTTDTDMILTGCDMILDIAPVFPLVLRCRDVLASLGVGYSEFLAAFVRCHTDLHRAPDVDSVQQVAESLEGREVAPEDVKLKYASRCPDIMRDAGKALALLPAAGDARSRRAEREFIQHVVAMLTPARHGHLSVLRRVPIVQEPSDVNKVFGSLLRHVKNETRAKELAGLFWKHIPPPPNYQAVLMAYWDDCNAHRRK</sequence>
<name>A0A0S2MLW7_SUHV</name>
<evidence type="ECO:0000256" key="3">
    <source>
        <dbReference type="ARBA" id="ARBA00018606"/>
    </source>
</evidence>
<reference evidence="10" key="1">
    <citation type="submission" date="2015-11" db="EMBL/GenBank/DDBJ databases">
        <authorList>
            <person name="Zhang Y."/>
            <person name="Guo Z."/>
        </authorList>
    </citation>
    <scope>NUCLEOTIDE SEQUENCE</scope>
    <source>
        <strain evidence="10">Hercules</strain>
        <strain evidence="11">Kolchis</strain>
    </source>
</reference>
<evidence type="ECO:0000256" key="7">
    <source>
        <dbReference type="ARBA" id="ARBA00022884"/>
    </source>
</evidence>
<evidence type="ECO:0000256" key="6">
    <source>
        <dbReference type="ARBA" id="ARBA00022616"/>
    </source>
</evidence>
<comment type="subcellular location">
    <subcellularLocation>
        <location evidence="1">Virion</location>
    </subcellularLocation>
</comment>
<dbReference type="EMBL" id="KT983811">
    <property type="protein sequence ID" value="ALO75761.1"/>
    <property type="molecule type" value="Genomic_DNA"/>
</dbReference>
<protein>
    <recommendedName>
        <fullName evidence="3">Virion host shutoff protein</fullName>
    </recommendedName>
</protein>
<comment type="similarity">
    <text evidence="2">Belongs to the herpesviridae VHS protein family.</text>
</comment>
<dbReference type="GO" id="GO:0039657">
    <property type="term" value="P:symbiont-mediated suppression of host gene expression"/>
    <property type="evidence" value="ECO:0007669"/>
    <property type="project" value="UniProtKB-KW"/>
</dbReference>
<keyword evidence="9" id="KW-1262">Eukaryotic host gene expression shutoff by virus</keyword>
<dbReference type="Proteomes" id="UP000100718">
    <property type="component" value="Segment"/>
</dbReference>
<keyword evidence="5" id="KW-0945">Host-virus interaction</keyword>
<evidence type="ECO:0000256" key="4">
    <source>
        <dbReference type="ARBA" id="ARBA00022557"/>
    </source>
</evidence>
<evidence type="ECO:0000256" key="9">
    <source>
        <dbReference type="ARBA" id="ARBA00023247"/>
    </source>
</evidence>
<evidence type="ECO:0000256" key="8">
    <source>
        <dbReference type="ARBA" id="ARBA00022995"/>
    </source>
</evidence>
<keyword evidence="4" id="KW-1192">Host mRNA suppression by virus</keyword>
<dbReference type="Gene3D" id="3.40.50.1010">
    <property type="entry name" value="5'-nuclease"/>
    <property type="match status" value="1"/>
</dbReference>
<dbReference type="InterPro" id="IPR029060">
    <property type="entry name" value="PIN-like_dom_sf"/>
</dbReference>
<evidence type="ECO:0000313" key="11">
    <source>
        <dbReference type="EMBL" id="ALO75761.1"/>
    </source>
</evidence>
<evidence type="ECO:0000313" key="12">
    <source>
        <dbReference type="Proteomes" id="UP000100718"/>
    </source>
</evidence>
<dbReference type="GO" id="GO:0039595">
    <property type="term" value="P:symbiont-mediated degradation of host mRNA"/>
    <property type="evidence" value="ECO:0007669"/>
    <property type="project" value="UniProtKB-KW"/>
</dbReference>